<feature type="domain" description="Ig-like" evidence="2">
    <location>
        <begin position="96"/>
        <end position="192"/>
    </location>
</feature>
<keyword evidence="4" id="KW-1185">Reference proteome</keyword>
<name>A0A310SDI0_9HYME</name>
<evidence type="ECO:0000259" key="2">
    <source>
        <dbReference type="PROSITE" id="PS50835"/>
    </source>
</evidence>
<dbReference type="SMART" id="SM00408">
    <property type="entry name" value="IGc2"/>
    <property type="match status" value="2"/>
</dbReference>
<proteinExistence type="predicted"/>
<dbReference type="InterPro" id="IPR036179">
    <property type="entry name" value="Ig-like_dom_sf"/>
</dbReference>
<dbReference type="InterPro" id="IPR029000">
    <property type="entry name" value="Cyclophilin-like_dom_sf"/>
</dbReference>
<dbReference type="SMART" id="SM00409">
    <property type="entry name" value="IG"/>
    <property type="match status" value="2"/>
</dbReference>
<evidence type="ECO:0000313" key="4">
    <source>
        <dbReference type="Proteomes" id="UP000250275"/>
    </source>
</evidence>
<dbReference type="PROSITE" id="PS50835">
    <property type="entry name" value="IG_LIKE"/>
    <property type="match status" value="2"/>
</dbReference>
<dbReference type="EMBL" id="KQ768866">
    <property type="protein sequence ID" value="OAD53036.1"/>
    <property type="molecule type" value="Genomic_DNA"/>
</dbReference>
<dbReference type="InterPro" id="IPR037448">
    <property type="entry name" value="Zig-8"/>
</dbReference>
<keyword evidence="3" id="KW-0413">Isomerase</keyword>
<dbReference type="InterPro" id="IPR003598">
    <property type="entry name" value="Ig_sub2"/>
</dbReference>
<feature type="domain" description="PPIase cyclophilin-type" evidence="1">
    <location>
        <begin position="243"/>
        <end position="389"/>
    </location>
</feature>
<dbReference type="GO" id="GO:0050808">
    <property type="term" value="P:synapse organization"/>
    <property type="evidence" value="ECO:0007669"/>
    <property type="project" value="TreeGrafter"/>
</dbReference>
<dbReference type="GO" id="GO:0003755">
    <property type="term" value="F:peptidyl-prolyl cis-trans isomerase activity"/>
    <property type="evidence" value="ECO:0007669"/>
    <property type="project" value="InterPro"/>
</dbReference>
<dbReference type="PANTHER" id="PTHR23279:SF3">
    <property type="entry name" value="DEFECTIVE PROBOSCIS EXTENSION RESPONSE 18"/>
    <property type="match status" value="1"/>
</dbReference>
<evidence type="ECO:0000313" key="3">
    <source>
        <dbReference type="EMBL" id="OAD53036.1"/>
    </source>
</evidence>
<dbReference type="Pfam" id="PF00160">
    <property type="entry name" value="Pro_isomerase"/>
    <property type="match status" value="1"/>
</dbReference>
<dbReference type="SUPFAM" id="SSF50891">
    <property type="entry name" value="Cyclophilin-like"/>
    <property type="match status" value="1"/>
</dbReference>
<protein>
    <submittedName>
        <fullName evidence="3">Peptidyl-prolyl cis-trans isomerase CWC27 like protein</fullName>
    </submittedName>
</protein>
<dbReference type="OrthoDB" id="6346662at2759"/>
<gene>
    <name evidence="3" type="ORF">WN48_10896</name>
</gene>
<organism evidence="3 4">
    <name type="scientific">Eufriesea mexicana</name>
    <dbReference type="NCBI Taxonomy" id="516756"/>
    <lineage>
        <taxon>Eukaryota</taxon>
        <taxon>Metazoa</taxon>
        <taxon>Ecdysozoa</taxon>
        <taxon>Arthropoda</taxon>
        <taxon>Hexapoda</taxon>
        <taxon>Insecta</taxon>
        <taxon>Pterygota</taxon>
        <taxon>Neoptera</taxon>
        <taxon>Endopterygota</taxon>
        <taxon>Hymenoptera</taxon>
        <taxon>Apocrita</taxon>
        <taxon>Aculeata</taxon>
        <taxon>Apoidea</taxon>
        <taxon>Anthophila</taxon>
        <taxon>Apidae</taxon>
        <taxon>Eufriesea</taxon>
    </lineage>
</organism>
<accession>A0A310SDI0</accession>
<sequence length="425" mass="48579">MRKVRVSVVALLDCRVAMLSGNKVMWLRRNADWASLLTLGNTTHISDPRYSVSFQYPNNWRLVIAGVRREDRGLYVCQVNTHPPRMLVTNITVLAPDIRIVDEARHELRDRYYKTGSGIELACVARPSCPDYRIPHPVWRKNGETLPDRVNVYHINGSNEDLVTKLYIEQAKKTDSGEYSCSVSQFSTAAVHIHVLNEVTRGNACYTESRSQKEAAYISTEKNLWHRHGNMRIIEEMEKEQVLCMEGYWDDTIFHRIIKGFITQDGDPTGRREGGKIYGEPFKGEFYTNLRFCRRDLIAGTNAGKMTMVPNTSLFLILHQICRINVQSLVELLVNLYIVCLNSKKHLLIKTKILNNPFSDTIPRIIVQENEEVKDNSKTKTARVKDSNVLSFGEEAKENVEESSILNKKVSGMCKSARDHLSDSK</sequence>
<dbReference type="InterPro" id="IPR007110">
    <property type="entry name" value="Ig-like_dom"/>
</dbReference>
<dbReference type="SUPFAM" id="SSF48726">
    <property type="entry name" value="Immunoglobulin"/>
    <property type="match status" value="2"/>
</dbReference>
<dbReference type="PROSITE" id="PS50072">
    <property type="entry name" value="CSA_PPIASE_2"/>
    <property type="match status" value="1"/>
</dbReference>
<dbReference type="GO" id="GO:0032589">
    <property type="term" value="C:neuron projection membrane"/>
    <property type="evidence" value="ECO:0007669"/>
    <property type="project" value="TreeGrafter"/>
</dbReference>
<feature type="domain" description="Ig-like" evidence="2">
    <location>
        <begin position="1"/>
        <end position="89"/>
    </location>
</feature>
<dbReference type="Proteomes" id="UP000250275">
    <property type="component" value="Unassembled WGS sequence"/>
</dbReference>
<evidence type="ECO:0000259" key="1">
    <source>
        <dbReference type="PROSITE" id="PS50072"/>
    </source>
</evidence>
<dbReference type="InterPro" id="IPR003599">
    <property type="entry name" value="Ig_sub"/>
</dbReference>
<dbReference type="Gene3D" id="2.60.40.10">
    <property type="entry name" value="Immunoglobulins"/>
    <property type="match status" value="2"/>
</dbReference>
<reference evidence="3 4" key="1">
    <citation type="submission" date="2015-07" db="EMBL/GenBank/DDBJ databases">
        <title>The genome of Eufriesea mexicana.</title>
        <authorList>
            <person name="Pan H."/>
            <person name="Kapheim K."/>
        </authorList>
    </citation>
    <scope>NUCLEOTIDE SEQUENCE [LARGE SCALE GENOMIC DNA]</scope>
    <source>
        <strain evidence="3">0111107269</strain>
        <tissue evidence="3">Whole body</tissue>
    </source>
</reference>
<dbReference type="Gene3D" id="2.40.100.10">
    <property type="entry name" value="Cyclophilin-like"/>
    <property type="match status" value="1"/>
</dbReference>
<dbReference type="InterPro" id="IPR002130">
    <property type="entry name" value="Cyclophilin-type_PPIase_dom"/>
</dbReference>
<dbReference type="InterPro" id="IPR013783">
    <property type="entry name" value="Ig-like_fold"/>
</dbReference>
<dbReference type="PANTHER" id="PTHR23279">
    <property type="entry name" value="DEFECTIVE PROBOSCIS EXTENSION RESPONSE DPR -RELATED"/>
    <property type="match status" value="1"/>
</dbReference>
<dbReference type="AlphaFoldDB" id="A0A310SDI0"/>